<dbReference type="EMBL" id="JABFAC010000008">
    <property type="protein sequence ID" value="MBA0620954.1"/>
    <property type="molecule type" value="Genomic_DNA"/>
</dbReference>
<feature type="region of interest" description="Disordered" evidence="1">
    <location>
        <begin position="1"/>
        <end position="21"/>
    </location>
</feature>
<evidence type="ECO:0000256" key="1">
    <source>
        <dbReference type="SAM" id="MobiDB-lite"/>
    </source>
</evidence>
<comment type="caution">
    <text evidence="2">The sequence shown here is derived from an EMBL/GenBank/DDBJ whole genome shotgun (WGS) entry which is preliminary data.</text>
</comment>
<keyword evidence="3" id="KW-1185">Reference proteome</keyword>
<proteinExistence type="predicted"/>
<gene>
    <name evidence="2" type="ORF">Godav_006617</name>
</gene>
<name>A0A7J8S4F4_GOSDV</name>
<accession>A0A7J8S4F4</accession>
<sequence>MGEELNRHAFASEENWSRNPD</sequence>
<protein>
    <submittedName>
        <fullName evidence="2">Uncharacterized protein</fullName>
    </submittedName>
</protein>
<organism evidence="2 3">
    <name type="scientific">Gossypium davidsonii</name>
    <name type="common">Davidson's cotton</name>
    <name type="synonym">Gossypium klotzschianum subsp. davidsonii</name>
    <dbReference type="NCBI Taxonomy" id="34287"/>
    <lineage>
        <taxon>Eukaryota</taxon>
        <taxon>Viridiplantae</taxon>
        <taxon>Streptophyta</taxon>
        <taxon>Embryophyta</taxon>
        <taxon>Tracheophyta</taxon>
        <taxon>Spermatophyta</taxon>
        <taxon>Magnoliopsida</taxon>
        <taxon>eudicotyledons</taxon>
        <taxon>Gunneridae</taxon>
        <taxon>Pentapetalae</taxon>
        <taxon>rosids</taxon>
        <taxon>malvids</taxon>
        <taxon>Malvales</taxon>
        <taxon>Malvaceae</taxon>
        <taxon>Malvoideae</taxon>
        <taxon>Gossypium</taxon>
    </lineage>
</organism>
<reference evidence="2 3" key="1">
    <citation type="journal article" date="2019" name="Genome Biol. Evol.">
        <title>Insights into the evolution of the New World diploid cottons (Gossypium, subgenus Houzingenia) based on genome sequencing.</title>
        <authorList>
            <person name="Grover C.E."/>
            <person name="Arick M.A. 2nd"/>
            <person name="Thrash A."/>
            <person name="Conover J.L."/>
            <person name="Sanders W.S."/>
            <person name="Peterson D.G."/>
            <person name="Frelichowski J.E."/>
            <person name="Scheffler J.A."/>
            <person name="Scheffler B.E."/>
            <person name="Wendel J.F."/>
        </authorList>
    </citation>
    <scope>NUCLEOTIDE SEQUENCE [LARGE SCALE GENOMIC DNA]</scope>
    <source>
        <strain evidence="2">27</strain>
        <tissue evidence="2">Leaf</tissue>
    </source>
</reference>
<evidence type="ECO:0000313" key="2">
    <source>
        <dbReference type="EMBL" id="MBA0620954.1"/>
    </source>
</evidence>
<evidence type="ECO:0000313" key="3">
    <source>
        <dbReference type="Proteomes" id="UP000593561"/>
    </source>
</evidence>
<feature type="compositionally biased region" description="Basic and acidic residues" evidence="1">
    <location>
        <begin position="1"/>
        <end position="11"/>
    </location>
</feature>
<dbReference type="Proteomes" id="UP000593561">
    <property type="component" value="Unassembled WGS sequence"/>
</dbReference>
<dbReference type="AlphaFoldDB" id="A0A7J8S4F4"/>